<accession>A0A4S8LXE0</accession>
<organism evidence="1 2">
    <name type="scientific">Dendrothele bispora (strain CBS 962.96)</name>
    <dbReference type="NCBI Taxonomy" id="1314807"/>
    <lineage>
        <taxon>Eukaryota</taxon>
        <taxon>Fungi</taxon>
        <taxon>Dikarya</taxon>
        <taxon>Basidiomycota</taxon>
        <taxon>Agaricomycotina</taxon>
        <taxon>Agaricomycetes</taxon>
        <taxon>Agaricomycetidae</taxon>
        <taxon>Agaricales</taxon>
        <taxon>Agaricales incertae sedis</taxon>
        <taxon>Dendrothele</taxon>
    </lineage>
</organism>
<dbReference type="AlphaFoldDB" id="A0A4S8LXE0"/>
<proteinExistence type="predicted"/>
<reference evidence="1 2" key="1">
    <citation type="journal article" date="2019" name="Nat. Ecol. Evol.">
        <title>Megaphylogeny resolves global patterns of mushroom evolution.</title>
        <authorList>
            <person name="Varga T."/>
            <person name="Krizsan K."/>
            <person name="Foldi C."/>
            <person name="Dima B."/>
            <person name="Sanchez-Garcia M."/>
            <person name="Sanchez-Ramirez S."/>
            <person name="Szollosi G.J."/>
            <person name="Szarkandi J.G."/>
            <person name="Papp V."/>
            <person name="Albert L."/>
            <person name="Andreopoulos W."/>
            <person name="Angelini C."/>
            <person name="Antonin V."/>
            <person name="Barry K.W."/>
            <person name="Bougher N.L."/>
            <person name="Buchanan P."/>
            <person name="Buyck B."/>
            <person name="Bense V."/>
            <person name="Catcheside P."/>
            <person name="Chovatia M."/>
            <person name="Cooper J."/>
            <person name="Damon W."/>
            <person name="Desjardin D."/>
            <person name="Finy P."/>
            <person name="Geml J."/>
            <person name="Haridas S."/>
            <person name="Hughes K."/>
            <person name="Justo A."/>
            <person name="Karasinski D."/>
            <person name="Kautmanova I."/>
            <person name="Kiss B."/>
            <person name="Kocsube S."/>
            <person name="Kotiranta H."/>
            <person name="LaButti K.M."/>
            <person name="Lechner B.E."/>
            <person name="Liimatainen K."/>
            <person name="Lipzen A."/>
            <person name="Lukacs Z."/>
            <person name="Mihaltcheva S."/>
            <person name="Morgado L.N."/>
            <person name="Niskanen T."/>
            <person name="Noordeloos M.E."/>
            <person name="Ohm R.A."/>
            <person name="Ortiz-Santana B."/>
            <person name="Ovrebo C."/>
            <person name="Racz N."/>
            <person name="Riley R."/>
            <person name="Savchenko A."/>
            <person name="Shiryaev A."/>
            <person name="Soop K."/>
            <person name="Spirin V."/>
            <person name="Szebenyi C."/>
            <person name="Tomsovsky M."/>
            <person name="Tulloss R.E."/>
            <person name="Uehling J."/>
            <person name="Grigoriev I.V."/>
            <person name="Vagvolgyi C."/>
            <person name="Papp T."/>
            <person name="Martin F.M."/>
            <person name="Miettinen O."/>
            <person name="Hibbett D.S."/>
            <person name="Nagy L.G."/>
        </authorList>
    </citation>
    <scope>NUCLEOTIDE SEQUENCE [LARGE SCALE GENOMIC DNA]</scope>
    <source>
        <strain evidence="1 2">CBS 962.96</strain>
    </source>
</reference>
<dbReference type="EMBL" id="ML179226">
    <property type="protein sequence ID" value="THU94366.1"/>
    <property type="molecule type" value="Genomic_DNA"/>
</dbReference>
<protein>
    <submittedName>
        <fullName evidence="1">Uncharacterized protein</fullName>
    </submittedName>
</protein>
<name>A0A4S8LXE0_DENBC</name>
<evidence type="ECO:0000313" key="2">
    <source>
        <dbReference type="Proteomes" id="UP000297245"/>
    </source>
</evidence>
<gene>
    <name evidence="1" type="ORF">K435DRAFT_860643</name>
</gene>
<sequence length="164" mass="19212">MTGTYVLILTILFPLKDNSTGRRARHSQAYPTGRSRVGPFYHLLGWIVLRYTLRDDFTGAALSQYLIETYDWSPPSRASSVIPSGKRRHMAIKFFQGFNLLEILPLRKLLAVLEQHCWARYEPDELEEEDEDEALSIQLRLDLEQRRRRIINRKAHLLQAYIVL</sequence>
<dbReference type="Proteomes" id="UP000297245">
    <property type="component" value="Unassembled WGS sequence"/>
</dbReference>
<evidence type="ECO:0000313" key="1">
    <source>
        <dbReference type="EMBL" id="THU94366.1"/>
    </source>
</evidence>
<keyword evidence="2" id="KW-1185">Reference proteome</keyword>